<dbReference type="Proteomes" id="UP000076983">
    <property type="component" value="Unassembled WGS sequence"/>
</dbReference>
<dbReference type="Pfam" id="PF10896">
    <property type="entry name" value="DUF2714"/>
    <property type="match status" value="1"/>
</dbReference>
<dbReference type="RefSeq" id="WP_063625909.1">
    <property type="nucleotide sequence ID" value="NZ_LVLH01000020.1"/>
</dbReference>
<accession>A0A168RKV2</accession>
<reference evidence="1 2" key="1">
    <citation type="submission" date="2016-03" db="EMBL/GenBank/DDBJ databases">
        <title>Genome sequence of Mycoplasma gallinarum strain Mgn_IPT.</title>
        <authorList>
            <person name="Yacoub E."/>
            <person name="Sirand-Pugnet P."/>
            <person name="Barre A."/>
            <person name="Maurier F."/>
            <person name="Blanchard A."/>
            <person name="Ben Abdelmoumen B.M."/>
        </authorList>
    </citation>
    <scope>NUCLEOTIDE SEQUENCE [LARGE SCALE GENOMIC DNA]</scope>
    <source>
        <strain evidence="1 2">Mgn_IPT</strain>
    </source>
</reference>
<dbReference type="AlphaFoldDB" id="A0A168RKV2"/>
<protein>
    <recommendedName>
        <fullName evidence="3">DUF2714 domain-containing protein</fullName>
    </recommendedName>
</protein>
<dbReference type="PATRIC" id="fig|29557.3.peg.101"/>
<sequence length="165" mass="19518">MFSKNKKNIDQNNYEQLIFQNFNNVKNSSNFIDFQSFLNQILIVANLSENDECVQKMLQKSQETIANKNEIAFKLFVLSFIKDTRFSETILVPEILKETNSRLITVNFKDSKSVKEDLFITIYNQTLEELIIKNNKWVEFLPNLIINYDNVLDKYTILFNQEVLK</sequence>
<organism evidence="1 2">
    <name type="scientific">Mycoplasmopsis gallinarum</name>
    <dbReference type="NCBI Taxonomy" id="29557"/>
    <lineage>
        <taxon>Bacteria</taxon>
        <taxon>Bacillati</taxon>
        <taxon>Mycoplasmatota</taxon>
        <taxon>Mycoplasmoidales</taxon>
        <taxon>Metamycoplasmataceae</taxon>
        <taxon>Mycoplasmopsis</taxon>
    </lineage>
</organism>
<dbReference type="EMBL" id="LVLH01000020">
    <property type="protein sequence ID" value="OAB49075.1"/>
    <property type="molecule type" value="Genomic_DNA"/>
</dbReference>
<dbReference type="OrthoDB" id="399620at2"/>
<evidence type="ECO:0008006" key="3">
    <source>
        <dbReference type="Google" id="ProtNLM"/>
    </source>
</evidence>
<comment type="caution">
    <text evidence="1">The sequence shown here is derived from an EMBL/GenBank/DDBJ whole genome shotgun (WGS) entry which is preliminary data.</text>
</comment>
<evidence type="ECO:0000313" key="2">
    <source>
        <dbReference type="Proteomes" id="UP000076983"/>
    </source>
</evidence>
<proteinExistence type="predicted"/>
<keyword evidence="2" id="KW-1185">Reference proteome</keyword>
<dbReference type="STRING" id="29557.MGALLINA_01100"/>
<name>A0A168RKV2_9BACT</name>
<dbReference type="InterPro" id="IPR021222">
    <property type="entry name" value="DUF2714"/>
</dbReference>
<gene>
    <name evidence="1" type="ORF">MGALLINA_01100</name>
</gene>
<evidence type="ECO:0000313" key="1">
    <source>
        <dbReference type="EMBL" id="OAB49075.1"/>
    </source>
</evidence>